<evidence type="ECO:0000313" key="2">
    <source>
        <dbReference type="EMBL" id="KAF9325353.1"/>
    </source>
</evidence>
<keyword evidence="1" id="KW-0812">Transmembrane</keyword>
<proteinExistence type="predicted"/>
<feature type="transmembrane region" description="Helical" evidence="1">
    <location>
        <begin position="89"/>
        <end position="107"/>
    </location>
</feature>
<comment type="caution">
    <text evidence="2">The sequence shown here is derived from an EMBL/GenBank/DDBJ whole genome shotgun (WGS) entry which is preliminary data.</text>
</comment>
<reference evidence="2" key="1">
    <citation type="journal article" date="2020" name="Fungal Divers.">
        <title>Resolving the Mortierellaceae phylogeny through synthesis of multi-gene phylogenetics and phylogenomics.</title>
        <authorList>
            <person name="Vandepol N."/>
            <person name="Liber J."/>
            <person name="Desiro A."/>
            <person name="Na H."/>
            <person name="Kennedy M."/>
            <person name="Barry K."/>
            <person name="Grigoriev I.V."/>
            <person name="Miller A.N."/>
            <person name="O'Donnell K."/>
            <person name="Stajich J.E."/>
            <person name="Bonito G."/>
        </authorList>
    </citation>
    <scope>NUCLEOTIDE SEQUENCE</scope>
    <source>
        <strain evidence="2">NVP1</strain>
    </source>
</reference>
<evidence type="ECO:0000256" key="1">
    <source>
        <dbReference type="SAM" id="Phobius"/>
    </source>
</evidence>
<dbReference type="AlphaFoldDB" id="A0A9P5SG90"/>
<feature type="transmembrane region" description="Helical" evidence="1">
    <location>
        <begin position="48"/>
        <end position="69"/>
    </location>
</feature>
<keyword evidence="1" id="KW-0472">Membrane</keyword>
<dbReference type="EMBL" id="JAAAUY010000938">
    <property type="protein sequence ID" value="KAF9325353.1"/>
    <property type="molecule type" value="Genomic_DNA"/>
</dbReference>
<sequence>MLVYAVCLIVNSVSYHHCNVPPPSSKTVSAESDKIYSEGSNKMQGHLWIPYLMSYIHNFGTLIYVLTLLRGGFIGNFNVDKELGTLEDWQAIALVAAVAGHALRVWAVHSLAQFFTVNVCFLDLTSY</sequence>
<accession>A0A9P5SG90</accession>
<protein>
    <submittedName>
        <fullName evidence="2">Uncharacterized protein</fullName>
    </submittedName>
</protein>
<keyword evidence="1" id="KW-1133">Transmembrane helix</keyword>
<keyword evidence="3" id="KW-1185">Reference proteome</keyword>
<organism evidence="2 3">
    <name type="scientific">Podila minutissima</name>
    <dbReference type="NCBI Taxonomy" id="64525"/>
    <lineage>
        <taxon>Eukaryota</taxon>
        <taxon>Fungi</taxon>
        <taxon>Fungi incertae sedis</taxon>
        <taxon>Mucoromycota</taxon>
        <taxon>Mortierellomycotina</taxon>
        <taxon>Mortierellomycetes</taxon>
        <taxon>Mortierellales</taxon>
        <taxon>Mortierellaceae</taxon>
        <taxon>Podila</taxon>
    </lineage>
</organism>
<dbReference type="Proteomes" id="UP000696485">
    <property type="component" value="Unassembled WGS sequence"/>
</dbReference>
<evidence type="ECO:0000313" key="3">
    <source>
        <dbReference type="Proteomes" id="UP000696485"/>
    </source>
</evidence>
<gene>
    <name evidence="2" type="ORF">BG006_011159</name>
</gene>
<name>A0A9P5SG90_9FUNG</name>